<gene>
    <name evidence="1" type="ORF">I7730_15935</name>
</gene>
<comment type="caution">
    <text evidence="1">The sequence shown here is derived from an EMBL/GenBank/DDBJ whole genome shotgun (WGS) entry which is preliminary data.</text>
</comment>
<reference evidence="1" key="1">
    <citation type="journal article" date="2018" name="Genome Biol.">
        <title>SKESA: strategic k-mer extension for scrupulous assemblies.</title>
        <authorList>
            <person name="Souvorov A."/>
            <person name="Agarwala R."/>
            <person name="Lipman D.J."/>
        </authorList>
    </citation>
    <scope>NUCLEOTIDE SEQUENCE</scope>
    <source>
        <strain evidence="1">BCW_3452</strain>
    </source>
</reference>
<proteinExistence type="predicted"/>
<evidence type="ECO:0000313" key="1">
    <source>
        <dbReference type="EMBL" id="HAS8541273.1"/>
    </source>
</evidence>
<sequence>MKKITTISKQIVVFADCPRKAVIDALVASYRKEYAQALLSSLRHDIDGNHFIMFGEKVGLCNSGDLLTVYRATATEISNSHYMVNIWVCDPLPPSLTCDDEQKALENHKQFIKAKDEAKKLILELCNTDKLSKAEHKIGTMRTNIRSREELIKFIDSPMVDDILAVWKYKHCFLL</sequence>
<dbReference type="AlphaFoldDB" id="A0A8H9N1W3"/>
<dbReference type="EMBL" id="DACRBY010000020">
    <property type="protein sequence ID" value="HAS8541273.1"/>
    <property type="molecule type" value="Genomic_DNA"/>
</dbReference>
<reference evidence="1" key="2">
    <citation type="submission" date="2019-01" db="EMBL/GenBank/DDBJ databases">
        <authorList>
            <consortium name="NCBI Pathogen Detection Project"/>
        </authorList>
    </citation>
    <scope>NUCLEOTIDE SEQUENCE</scope>
    <source>
        <strain evidence="1">BCW_3452</strain>
    </source>
</reference>
<organism evidence="1">
    <name type="scientific">Vibrio vulnificus</name>
    <dbReference type="NCBI Taxonomy" id="672"/>
    <lineage>
        <taxon>Bacteria</taxon>
        <taxon>Pseudomonadati</taxon>
        <taxon>Pseudomonadota</taxon>
        <taxon>Gammaproteobacteria</taxon>
        <taxon>Vibrionales</taxon>
        <taxon>Vibrionaceae</taxon>
        <taxon>Vibrio</taxon>
    </lineage>
</organism>
<dbReference type="Proteomes" id="UP000863257">
    <property type="component" value="Unassembled WGS sequence"/>
</dbReference>
<name>A0A8H9N1W3_VIBVL</name>
<accession>A0A8H9N1W3</accession>
<protein>
    <submittedName>
        <fullName evidence="1">Uncharacterized protein</fullName>
    </submittedName>
</protein>